<sequence>MLPKSFNWSFGQISDSEDTVTSMLSRFSDYILIEKFEKSRLEIIFQVDSKFPVLNFCVEFESLQELKNEEEDLSDIEWDESLDSDALYLSTLDYVIKKEIIS</sequence>
<accession>A0AC34GHQ9</accession>
<protein>
    <submittedName>
        <fullName evidence="2">Uncharacterized protein</fullName>
    </submittedName>
</protein>
<reference evidence="2" key="1">
    <citation type="submission" date="2022-11" db="UniProtKB">
        <authorList>
            <consortium name="WormBaseParasite"/>
        </authorList>
    </citation>
    <scope>IDENTIFICATION</scope>
</reference>
<organism evidence="1 2">
    <name type="scientific">Panagrolaimus sp. ES5</name>
    <dbReference type="NCBI Taxonomy" id="591445"/>
    <lineage>
        <taxon>Eukaryota</taxon>
        <taxon>Metazoa</taxon>
        <taxon>Ecdysozoa</taxon>
        <taxon>Nematoda</taxon>
        <taxon>Chromadorea</taxon>
        <taxon>Rhabditida</taxon>
        <taxon>Tylenchina</taxon>
        <taxon>Panagrolaimomorpha</taxon>
        <taxon>Panagrolaimoidea</taxon>
        <taxon>Panagrolaimidae</taxon>
        <taxon>Panagrolaimus</taxon>
    </lineage>
</organism>
<dbReference type="WBParaSite" id="ES5_v2.g29070.t1">
    <property type="protein sequence ID" value="ES5_v2.g29070.t1"/>
    <property type="gene ID" value="ES5_v2.g29070"/>
</dbReference>
<evidence type="ECO:0000313" key="2">
    <source>
        <dbReference type="WBParaSite" id="ES5_v2.g29070.t1"/>
    </source>
</evidence>
<evidence type="ECO:0000313" key="1">
    <source>
        <dbReference type="Proteomes" id="UP000887579"/>
    </source>
</evidence>
<dbReference type="Proteomes" id="UP000887579">
    <property type="component" value="Unplaced"/>
</dbReference>
<proteinExistence type="predicted"/>
<name>A0AC34GHQ9_9BILA</name>